<keyword evidence="3" id="KW-1185">Reference proteome</keyword>
<proteinExistence type="predicted"/>
<dbReference type="Proteomes" id="UP000192596">
    <property type="component" value="Unassembled WGS sequence"/>
</dbReference>
<sequence>MQLKDTARTRAAAAGGVEDEAEGLDMDGTPKAVTTVFTYTHQCGIVHRKEDLESTPRQYSPELRHSPMHEVKEWINAQLALVPDYGLKQIKSLAGYQSLAKHSLRAGELTDFPLLIHFIKGWYVEGKPEVNLIVQPHTVAAPTVLPTQRGGSRRRCATNNQLATLAIQQACSQLARNAEGDEGAPVSTDTV</sequence>
<name>A0A1V8SAM5_9PEZI</name>
<gene>
    <name evidence="2" type="ORF">B0A48_18355</name>
</gene>
<dbReference type="EMBL" id="NAJO01000072">
    <property type="protein sequence ID" value="OQN96109.1"/>
    <property type="molecule type" value="Genomic_DNA"/>
</dbReference>
<evidence type="ECO:0000313" key="3">
    <source>
        <dbReference type="Proteomes" id="UP000192596"/>
    </source>
</evidence>
<accession>A0A1V8SAM5</accession>
<evidence type="ECO:0000313" key="2">
    <source>
        <dbReference type="EMBL" id="OQN96109.1"/>
    </source>
</evidence>
<comment type="caution">
    <text evidence="2">The sequence shown here is derived from an EMBL/GenBank/DDBJ whole genome shotgun (WGS) entry which is preliminary data.</text>
</comment>
<organism evidence="2 3">
    <name type="scientific">Cryoendolithus antarcticus</name>
    <dbReference type="NCBI Taxonomy" id="1507870"/>
    <lineage>
        <taxon>Eukaryota</taxon>
        <taxon>Fungi</taxon>
        <taxon>Dikarya</taxon>
        <taxon>Ascomycota</taxon>
        <taxon>Pezizomycotina</taxon>
        <taxon>Dothideomycetes</taxon>
        <taxon>Dothideomycetidae</taxon>
        <taxon>Cladosporiales</taxon>
        <taxon>Cladosporiaceae</taxon>
        <taxon>Cryoendolithus</taxon>
    </lineage>
</organism>
<evidence type="ECO:0000256" key="1">
    <source>
        <dbReference type="SAM" id="MobiDB-lite"/>
    </source>
</evidence>
<dbReference type="AlphaFoldDB" id="A0A1V8SAM5"/>
<dbReference type="InParanoid" id="A0A1V8SAM5"/>
<protein>
    <submittedName>
        <fullName evidence="2">Uncharacterized protein</fullName>
    </submittedName>
</protein>
<reference evidence="3" key="1">
    <citation type="submission" date="2017-03" db="EMBL/GenBank/DDBJ databases">
        <title>Genomes of endolithic fungi from Antarctica.</title>
        <authorList>
            <person name="Coleine C."/>
            <person name="Masonjones S."/>
            <person name="Stajich J.E."/>
        </authorList>
    </citation>
    <scope>NUCLEOTIDE SEQUENCE [LARGE SCALE GENOMIC DNA]</scope>
    <source>
        <strain evidence="3">CCFEE 5527</strain>
    </source>
</reference>
<feature type="region of interest" description="Disordered" evidence="1">
    <location>
        <begin position="1"/>
        <end position="26"/>
    </location>
</feature>